<evidence type="ECO:0000313" key="1">
    <source>
        <dbReference type="EMBL" id="KAA5544631.1"/>
    </source>
</evidence>
<protein>
    <submittedName>
        <fullName evidence="1">Uncharacterized protein</fullName>
    </submittedName>
</protein>
<dbReference type="AlphaFoldDB" id="A0A5M6DAQ7"/>
<accession>A0A5M6DAQ7</accession>
<dbReference type="EMBL" id="VWOX01000004">
    <property type="protein sequence ID" value="KAA5544631.1"/>
    <property type="molecule type" value="Genomic_DNA"/>
</dbReference>
<sequence length="98" mass="10257">MPAIRQRMPGDVRSAVQTARRYRIGNSQVGTAQALIAGGVPLVVHPVAVKPLVIEPSQLEQSAWESEFADASVVGIRPSPPTGYSRGGLTSLVAAPLV</sequence>
<dbReference type="Proteomes" id="UP000324479">
    <property type="component" value="Unassembled WGS sequence"/>
</dbReference>
<evidence type="ECO:0000313" key="2">
    <source>
        <dbReference type="Proteomes" id="UP000324479"/>
    </source>
</evidence>
<name>A0A5M6DAQ7_9BACT</name>
<organism evidence="1 2">
    <name type="scientific">Roseiconus nitratireducens</name>
    <dbReference type="NCBI Taxonomy" id="2605748"/>
    <lineage>
        <taxon>Bacteria</taxon>
        <taxon>Pseudomonadati</taxon>
        <taxon>Planctomycetota</taxon>
        <taxon>Planctomycetia</taxon>
        <taxon>Pirellulales</taxon>
        <taxon>Pirellulaceae</taxon>
        <taxon>Roseiconus</taxon>
    </lineage>
</organism>
<proteinExistence type="predicted"/>
<comment type="caution">
    <text evidence="1">The sequence shown here is derived from an EMBL/GenBank/DDBJ whole genome shotgun (WGS) entry which is preliminary data.</text>
</comment>
<keyword evidence="2" id="KW-1185">Reference proteome</keyword>
<reference evidence="1 2" key="1">
    <citation type="submission" date="2019-08" db="EMBL/GenBank/DDBJ databases">
        <authorList>
            <person name="Dhanesh K."/>
            <person name="Kumar G."/>
            <person name="Sasikala C."/>
            <person name="Venkata Ramana C."/>
        </authorList>
    </citation>
    <scope>NUCLEOTIDE SEQUENCE [LARGE SCALE GENOMIC DNA]</scope>
    <source>
        <strain evidence="1 2">JC645</strain>
    </source>
</reference>
<gene>
    <name evidence="1" type="ORF">FYK55_09995</name>
</gene>
<dbReference type="RefSeq" id="WP_150076245.1">
    <property type="nucleotide sequence ID" value="NZ_VWOX01000004.1"/>
</dbReference>